<evidence type="ECO:0000313" key="1">
    <source>
        <dbReference type="EMBL" id="RGX89050.1"/>
    </source>
</evidence>
<sequence length="125" mass="14862">MADGIEGLSIVDKRYDDLILENDTCEVKTIKNFTNEDDFVKYTNRYSVFGEEELRGWYKNKDNFTVIKMVYNIAFTKKVINKVMKERVGLNPRYWGFFRLTDAQFDKLLELGEIPFPYSTRCWIS</sequence>
<comment type="caution">
    <text evidence="1">The sequence shown here is derived from an EMBL/GenBank/DDBJ whole genome shotgun (WGS) entry which is preliminary data.</text>
</comment>
<gene>
    <name evidence="1" type="ORF">DXA63_15485</name>
</gene>
<dbReference type="EMBL" id="QSCI01000127">
    <property type="protein sequence ID" value="RGX89050.1"/>
    <property type="molecule type" value="Genomic_DNA"/>
</dbReference>
<proteinExistence type="predicted"/>
<organism evidence="1 2">
    <name type="scientific">Segatella copri</name>
    <dbReference type="NCBI Taxonomy" id="165179"/>
    <lineage>
        <taxon>Bacteria</taxon>
        <taxon>Pseudomonadati</taxon>
        <taxon>Bacteroidota</taxon>
        <taxon>Bacteroidia</taxon>
        <taxon>Bacteroidales</taxon>
        <taxon>Prevotellaceae</taxon>
        <taxon>Segatella</taxon>
    </lineage>
</organism>
<dbReference type="AlphaFoldDB" id="A0AA92UJ44"/>
<reference evidence="1 2" key="1">
    <citation type="submission" date="2018-08" db="EMBL/GenBank/DDBJ databases">
        <title>A genome reference for cultivated species of the human gut microbiota.</title>
        <authorList>
            <person name="Zou Y."/>
            <person name="Xue W."/>
            <person name="Luo G."/>
        </authorList>
    </citation>
    <scope>NUCLEOTIDE SEQUENCE [LARGE SCALE GENOMIC DNA]</scope>
    <source>
        <strain evidence="1 2">OF03-3</strain>
    </source>
</reference>
<evidence type="ECO:0000313" key="2">
    <source>
        <dbReference type="Proteomes" id="UP000285604"/>
    </source>
</evidence>
<accession>A0AA92UJ44</accession>
<dbReference type="Proteomes" id="UP000285604">
    <property type="component" value="Unassembled WGS sequence"/>
</dbReference>
<name>A0AA92UJ44_9BACT</name>
<protein>
    <submittedName>
        <fullName evidence="1">Uncharacterized protein</fullName>
    </submittedName>
</protein>